<dbReference type="PANTHER" id="PTHR15140">
    <property type="entry name" value="TUBULIN-SPECIFIC CHAPERONE E"/>
    <property type="match status" value="1"/>
</dbReference>
<accession>A0AAF0V8Z9</accession>
<keyword evidence="2" id="KW-1185">Reference proteome</keyword>
<evidence type="ECO:0000313" key="2">
    <source>
        <dbReference type="Proteomes" id="UP001234989"/>
    </source>
</evidence>
<dbReference type="AlphaFoldDB" id="A0AAF0V8Z9"/>
<sequence length="168" mass="19377">MSPLLLPPPDAFPQNLKNLTFLETCLKWKDLKIVSKLPKPESLKLKFSACIGEEWEIVDEGFPHLKFLLLKHLSIRYWRASSDHFPRLERLFLEGCNKLDSIPQDFADITTLALIDIIWCAESVESSAKQIQRDIQDNYGGSVEVHIYDPLQDILFLDLLLIIVLQLM</sequence>
<organism evidence="1 2">
    <name type="scientific">Solanum verrucosum</name>
    <dbReference type="NCBI Taxonomy" id="315347"/>
    <lineage>
        <taxon>Eukaryota</taxon>
        <taxon>Viridiplantae</taxon>
        <taxon>Streptophyta</taxon>
        <taxon>Embryophyta</taxon>
        <taxon>Tracheophyta</taxon>
        <taxon>Spermatophyta</taxon>
        <taxon>Magnoliopsida</taxon>
        <taxon>eudicotyledons</taxon>
        <taxon>Gunneridae</taxon>
        <taxon>Pentapetalae</taxon>
        <taxon>asterids</taxon>
        <taxon>lamiids</taxon>
        <taxon>Solanales</taxon>
        <taxon>Solanaceae</taxon>
        <taxon>Solanoideae</taxon>
        <taxon>Solaneae</taxon>
        <taxon>Solanum</taxon>
    </lineage>
</organism>
<dbReference type="EMBL" id="CP133623">
    <property type="protein sequence ID" value="WMV60147.1"/>
    <property type="molecule type" value="Genomic_DNA"/>
</dbReference>
<protein>
    <submittedName>
        <fullName evidence="1">Uncharacterized protein</fullName>
    </submittedName>
</protein>
<dbReference type="InterPro" id="IPR032675">
    <property type="entry name" value="LRR_dom_sf"/>
</dbReference>
<dbReference type="SUPFAM" id="SSF52058">
    <property type="entry name" value="L domain-like"/>
    <property type="match status" value="1"/>
</dbReference>
<dbReference type="Proteomes" id="UP001234989">
    <property type="component" value="Chromosome 12"/>
</dbReference>
<evidence type="ECO:0000313" key="1">
    <source>
        <dbReference type="EMBL" id="WMV60147.1"/>
    </source>
</evidence>
<reference evidence="1" key="1">
    <citation type="submission" date="2023-08" db="EMBL/GenBank/DDBJ databases">
        <title>A de novo genome assembly of Solanum verrucosum Schlechtendal, a Mexican diploid species geographically isolated from the other diploid A-genome species in potato relatives.</title>
        <authorList>
            <person name="Hosaka K."/>
        </authorList>
    </citation>
    <scope>NUCLEOTIDE SEQUENCE</scope>
    <source>
        <tissue evidence="1">Young leaves</tissue>
    </source>
</reference>
<gene>
    <name evidence="1" type="ORF">MTR67_053532</name>
</gene>
<dbReference type="Gene3D" id="3.80.10.10">
    <property type="entry name" value="Ribonuclease Inhibitor"/>
    <property type="match status" value="1"/>
</dbReference>
<dbReference type="PANTHER" id="PTHR15140:SF29">
    <property type="entry name" value="LATE BLIGHT RESISTANCE PROTEIN R1-A-LIKE"/>
    <property type="match status" value="1"/>
</dbReference>
<proteinExistence type="predicted"/>
<name>A0AAF0V8Z9_SOLVR</name>